<reference evidence="1 2" key="1">
    <citation type="journal article" date="2022" name="Front. Cell. Infect. Microbiol.">
        <title>The Genomes of Two Strains of Taenia crassiceps the Animal Model for the Study of Human Cysticercosis.</title>
        <authorList>
            <person name="Bobes R.J."/>
            <person name="Estrada K."/>
            <person name="Rios-Valencia D.G."/>
            <person name="Calderon-Gallegos A."/>
            <person name="de la Torre P."/>
            <person name="Carrero J.C."/>
            <person name="Sanchez-Flores A."/>
            <person name="Laclette J.P."/>
        </authorList>
    </citation>
    <scope>NUCLEOTIDE SEQUENCE [LARGE SCALE GENOMIC DNA]</scope>
    <source>
        <strain evidence="1">WFUcys</strain>
    </source>
</reference>
<evidence type="ECO:0000313" key="1">
    <source>
        <dbReference type="EMBL" id="KAL5110137.1"/>
    </source>
</evidence>
<protein>
    <submittedName>
        <fullName evidence="1">Uncharacterized protein</fullName>
    </submittedName>
</protein>
<gene>
    <name evidence="1" type="ORF">TcWFU_003703</name>
</gene>
<evidence type="ECO:0000313" key="2">
    <source>
        <dbReference type="Proteomes" id="UP001651158"/>
    </source>
</evidence>
<sequence length="103" mass="11630">MCGRVCPSVCAALANQLWDTARGLGLCFDARAYKIGLHLLLKYPLGVELSSKNLVEHYQLAPLKFLGGSCGALETTHSFPRREFPRHHPDHIRFLWCVRDDSH</sequence>
<accession>A0ABR4QKQ4</accession>
<keyword evidence="2" id="KW-1185">Reference proteome</keyword>
<dbReference type="EMBL" id="JAKROA010000002">
    <property type="protein sequence ID" value="KAL5110137.1"/>
    <property type="molecule type" value="Genomic_DNA"/>
</dbReference>
<name>A0ABR4QKQ4_9CEST</name>
<organism evidence="1 2">
    <name type="scientific">Taenia crassiceps</name>
    <dbReference type="NCBI Taxonomy" id="6207"/>
    <lineage>
        <taxon>Eukaryota</taxon>
        <taxon>Metazoa</taxon>
        <taxon>Spiralia</taxon>
        <taxon>Lophotrochozoa</taxon>
        <taxon>Platyhelminthes</taxon>
        <taxon>Cestoda</taxon>
        <taxon>Eucestoda</taxon>
        <taxon>Cyclophyllidea</taxon>
        <taxon>Taeniidae</taxon>
        <taxon>Taenia</taxon>
    </lineage>
</organism>
<dbReference type="Proteomes" id="UP001651158">
    <property type="component" value="Unassembled WGS sequence"/>
</dbReference>
<proteinExistence type="predicted"/>
<comment type="caution">
    <text evidence="1">The sequence shown here is derived from an EMBL/GenBank/DDBJ whole genome shotgun (WGS) entry which is preliminary data.</text>
</comment>